<evidence type="ECO:0000256" key="5">
    <source>
        <dbReference type="PIRSR" id="PIRSR613078-1"/>
    </source>
</evidence>
<evidence type="ECO:0000256" key="9">
    <source>
        <dbReference type="SAM" id="SignalP"/>
    </source>
</evidence>
<keyword evidence="3 8" id="KW-0324">Glycolysis</keyword>
<reference evidence="10" key="1">
    <citation type="submission" date="2023-01" db="EMBL/GenBank/DDBJ databases">
        <title>Metagenome sequencing of chrysophaentin producing Chrysophaeum taylorii.</title>
        <authorList>
            <person name="Davison J."/>
            <person name="Bewley C."/>
        </authorList>
    </citation>
    <scope>NUCLEOTIDE SEQUENCE</scope>
    <source>
        <strain evidence="10">NIES-1699</strain>
    </source>
</reference>
<evidence type="ECO:0000313" key="10">
    <source>
        <dbReference type="EMBL" id="KAJ8599832.1"/>
    </source>
</evidence>
<dbReference type="EMBL" id="JAQMWT010000538">
    <property type="protein sequence ID" value="KAJ8599832.1"/>
    <property type="molecule type" value="Genomic_DNA"/>
</dbReference>
<dbReference type="Pfam" id="PF00300">
    <property type="entry name" value="His_Phos_1"/>
    <property type="match status" value="1"/>
</dbReference>
<keyword evidence="4 8" id="KW-0413">Isomerase</keyword>
<gene>
    <name evidence="10" type="ORF">CTAYLR_005597</name>
</gene>
<feature type="binding site" evidence="6">
    <location>
        <position position="97"/>
    </location>
    <ligand>
        <name>substrate</name>
    </ligand>
</feature>
<dbReference type="CDD" id="cd07067">
    <property type="entry name" value="HP_PGM_like"/>
    <property type="match status" value="1"/>
</dbReference>
<dbReference type="InterPro" id="IPR001345">
    <property type="entry name" value="PG/BPGM_mutase_AS"/>
</dbReference>
<dbReference type="NCBIfam" id="NF010713">
    <property type="entry name" value="PRK14115.1"/>
    <property type="match status" value="1"/>
</dbReference>
<dbReference type="InterPro" id="IPR005952">
    <property type="entry name" value="Phosphogly_mut1"/>
</dbReference>
<comment type="similarity">
    <text evidence="2 8">Belongs to the phosphoglycerate mutase family. BPG-dependent PGAM subfamily.</text>
</comment>
<feature type="active site" description="Tele-phosphohistidine intermediate" evidence="5">
    <location>
        <position position="46"/>
    </location>
</feature>
<feature type="site" description="Transition state stabilizer" evidence="7">
    <location>
        <position position="219"/>
    </location>
</feature>
<evidence type="ECO:0000256" key="3">
    <source>
        <dbReference type="ARBA" id="ARBA00023152"/>
    </source>
</evidence>
<feature type="binding site" evidence="6">
    <location>
        <begin position="220"/>
        <end position="221"/>
    </location>
    <ligand>
        <name>substrate</name>
    </ligand>
</feature>
<dbReference type="AlphaFoldDB" id="A0AAD7XFY7"/>
<dbReference type="EC" id="5.4.2.11" evidence="8"/>
<evidence type="ECO:0000256" key="2">
    <source>
        <dbReference type="ARBA" id="ARBA00006717"/>
    </source>
</evidence>
<evidence type="ECO:0000256" key="6">
    <source>
        <dbReference type="PIRSR" id="PIRSR613078-2"/>
    </source>
</evidence>
<dbReference type="NCBIfam" id="TIGR01258">
    <property type="entry name" value="pgm_1"/>
    <property type="match status" value="1"/>
</dbReference>
<evidence type="ECO:0000256" key="8">
    <source>
        <dbReference type="RuleBase" id="RU004511"/>
    </source>
</evidence>
<protein>
    <recommendedName>
        <fullName evidence="8">Phosphoglycerate mutase</fullName>
        <ecNumber evidence="8">5.4.2.11</ecNumber>
    </recommendedName>
</protein>
<name>A0AAD7XFY7_9STRA</name>
<comment type="caution">
    <text evidence="10">The sequence shown here is derived from an EMBL/GenBank/DDBJ whole genome shotgun (WGS) entry which is preliminary data.</text>
</comment>
<feature type="binding site" evidence="6">
    <location>
        <begin position="151"/>
        <end position="152"/>
    </location>
    <ligand>
        <name>substrate</name>
    </ligand>
</feature>
<proteinExistence type="inferred from homology"/>
<dbReference type="GO" id="GO:0004619">
    <property type="term" value="F:phosphoglycerate mutase activity"/>
    <property type="evidence" value="ECO:0007669"/>
    <property type="project" value="UniProtKB-EC"/>
</dbReference>
<dbReference type="SMART" id="SM00855">
    <property type="entry name" value="PGAM"/>
    <property type="match status" value="1"/>
</dbReference>
<sequence>MLLVFMCATTLPRAVAFVSPVLPRSRPSLRRFAEEETPYELVLLRHGESTWNDEGLFTGWYDCPLSAAGEAEAIESGKLLKEQGYIFDLAFTSYLKRAISTLWYCLTELDQQYVPTVKSWRLNERHYGALQGLDKKSTVAQHGTEQVNIWRRSYDIPPPPVDEDSEHYPGNDMRYRNVPEDLLPKCESLKLTEDRVLDDWENLIKPEIAKGKRVLIAAHGNSLRALAKILDDIPPDVIAKLNLPTGVPLVYELDRTTFKPIKHPDAIAPLSGRYLGDLEDVKARIGAVVAQTGPPVAA</sequence>
<feature type="signal peptide" evidence="9">
    <location>
        <begin position="1"/>
        <end position="16"/>
    </location>
</feature>
<evidence type="ECO:0000256" key="4">
    <source>
        <dbReference type="ARBA" id="ARBA00023235"/>
    </source>
</evidence>
<dbReference type="InterPro" id="IPR029033">
    <property type="entry name" value="His_PPase_superfam"/>
</dbReference>
<organism evidence="10 11">
    <name type="scientific">Chrysophaeum taylorii</name>
    <dbReference type="NCBI Taxonomy" id="2483200"/>
    <lineage>
        <taxon>Eukaryota</taxon>
        <taxon>Sar</taxon>
        <taxon>Stramenopiles</taxon>
        <taxon>Ochrophyta</taxon>
        <taxon>Pelagophyceae</taxon>
        <taxon>Pelagomonadales</taxon>
        <taxon>Pelagomonadaceae</taxon>
        <taxon>Chrysophaeum</taxon>
    </lineage>
</organism>
<feature type="active site" description="Proton donor/acceptor" evidence="5">
    <location>
        <position position="124"/>
    </location>
</feature>
<dbReference type="Gene3D" id="3.40.50.1240">
    <property type="entry name" value="Phosphoglycerate mutase-like"/>
    <property type="match status" value="1"/>
</dbReference>
<dbReference type="Proteomes" id="UP001230188">
    <property type="component" value="Unassembled WGS sequence"/>
</dbReference>
<feature type="binding site" evidence="6">
    <location>
        <begin position="124"/>
        <end position="127"/>
    </location>
    <ligand>
        <name>substrate</name>
    </ligand>
</feature>
<dbReference type="HAMAP" id="MF_01039">
    <property type="entry name" value="PGAM_GpmA"/>
    <property type="match status" value="1"/>
</dbReference>
<dbReference type="GO" id="GO:0006096">
    <property type="term" value="P:glycolytic process"/>
    <property type="evidence" value="ECO:0007669"/>
    <property type="project" value="UniProtKB-KW"/>
</dbReference>
<dbReference type="InterPro" id="IPR013078">
    <property type="entry name" value="His_Pase_superF_clade-1"/>
</dbReference>
<feature type="binding site" evidence="6">
    <location>
        <begin position="45"/>
        <end position="52"/>
    </location>
    <ligand>
        <name>substrate</name>
    </ligand>
</feature>
<feature type="binding site" evidence="6">
    <location>
        <position position="135"/>
    </location>
    <ligand>
        <name>substrate</name>
    </ligand>
</feature>
<dbReference type="PANTHER" id="PTHR11931">
    <property type="entry name" value="PHOSPHOGLYCERATE MUTASE"/>
    <property type="match status" value="1"/>
</dbReference>
<feature type="binding site" evidence="6">
    <location>
        <begin position="58"/>
        <end position="59"/>
    </location>
    <ligand>
        <name>substrate</name>
    </ligand>
</feature>
<dbReference type="PROSITE" id="PS00175">
    <property type="entry name" value="PG_MUTASE"/>
    <property type="match status" value="1"/>
</dbReference>
<comment type="catalytic activity">
    <reaction evidence="1 8">
        <text>(2R)-2-phosphoglycerate = (2R)-3-phosphoglycerate</text>
        <dbReference type="Rhea" id="RHEA:15901"/>
        <dbReference type="ChEBI" id="CHEBI:58272"/>
        <dbReference type="ChEBI" id="CHEBI:58289"/>
        <dbReference type="EC" id="5.4.2.11"/>
    </reaction>
</comment>
<dbReference type="FunFam" id="3.40.50.1240:FF:000003">
    <property type="entry name" value="2,3-bisphosphoglycerate-dependent phosphoglycerate mutase"/>
    <property type="match status" value="1"/>
</dbReference>
<evidence type="ECO:0000313" key="11">
    <source>
        <dbReference type="Proteomes" id="UP001230188"/>
    </source>
</evidence>
<keyword evidence="9" id="KW-0732">Signal</keyword>
<accession>A0AAD7XFY7</accession>
<feature type="chain" id="PRO_5042053840" description="Phosphoglycerate mutase" evidence="9">
    <location>
        <begin position="17"/>
        <end position="298"/>
    </location>
</feature>
<dbReference type="SUPFAM" id="SSF53254">
    <property type="entry name" value="Phosphoglycerate mutase-like"/>
    <property type="match status" value="1"/>
</dbReference>
<evidence type="ECO:0000256" key="1">
    <source>
        <dbReference type="ARBA" id="ARBA00000380"/>
    </source>
</evidence>
<evidence type="ECO:0000256" key="7">
    <source>
        <dbReference type="PIRSR" id="PIRSR613078-3"/>
    </source>
</evidence>
<keyword evidence="11" id="KW-1185">Reference proteome</keyword>